<name>A0AAD9ZDG5_9LECA</name>
<feature type="compositionally biased region" description="Basic and acidic residues" evidence="1">
    <location>
        <begin position="126"/>
        <end position="141"/>
    </location>
</feature>
<reference evidence="2" key="1">
    <citation type="submission" date="2022-11" db="EMBL/GenBank/DDBJ databases">
        <title>Chromosomal genome sequence assembly and mating type (MAT) locus characterization of the leprose asexual lichenized fungus Lepraria neglecta (Nyl.) Erichsen.</title>
        <authorList>
            <person name="Allen J.L."/>
            <person name="Pfeffer B."/>
        </authorList>
    </citation>
    <scope>NUCLEOTIDE SEQUENCE</scope>
    <source>
        <strain evidence="2">Allen 5258</strain>
    </source>
</reference>
<comment type="caution">
    <text evidence="2">The sequence shown here is derived from an EMBL/GenBank/DDBJ whole genome shotgun (WGS) entry which is preliminary data.</text>
</comment>
<protein>
    <submittedName>
        <fullName evidence="2">Uncharacterized protein</fullName>
    </submittedName>
</protein>
<evidence type="ECO:0000313" key="2">
    <source>
        <dbReference type="EMBL" id="KAK3176331.1"/>
    </source>
</evidence>
<proteinExistence type="predicted"/>
<dbReference type="Proteomes" id="UP001276659">
    <property type="component" value="Unassembled WGS sequence"/>
</dbReference>
<evidence type="ECO:0000313" key="3">
    <source>
        <dbReference type="Proteomes" id="UP001276659"/>
    </source>
</evidence>
<evidence type="ECO:0000256" key="1">
    <source>
        <dbReference type="SAM" id="MobiDB-lite"/>
    </source>
</evidence>
<accession>A0AAD9ZDG5</accession>
<dbReference type="AlphaFoldDB" id="A0AAD9ZDG5"/>
<organism evidence="2 3">
    <name type="scientific">Lepraria neglecta</name>
    <dbReference type="NCBI Taxonomy" id="209136"/>
    <lineage>
        <taxon>Eukaryota</taxon>
        <taxon>Fungi</taxon>
        <taxon>Dikarya</taxon>
        <taxon>Ascomycota</taxon>
        <taxon>Pezizomycotina</taxon>
        <taxon>Lecanoromycetes</taxon>
        <taxon>OSLEUM clade</taxon>
        <taxon>Lecanoromycetidae</taxon>
        <taxon>Lecanorales</taxon>
        <taxon>Lecanorineae</taxon>
        <taxon>Stereocaulaceae</taxon>
        <taxon>Lepraria</taxon>
    </lineage>
</organism>
<feature type="region of interest" description="Disordered" evidence="1">
    <location>
        <begin position="1"/>
        <end position="170"/>
    </location>
</feature>
<feature type="compositionally biased region" description="Polar residues" evidence="1">
    <location>
        <begin position="72"/>
        <end position="86"/>
    </location>
</feature>
<feature type="compositionally biased region" description="Basic residues" evidence="1">
    <location>
        <begin position="142"/>
        <end position="156"/>
    </location>
</feature>
<keyword evidence="3" id="KW-1185">Reference proteome</keyword>
<gene>
    <name evidence="2" type="ORF">OEA41_007654</name>
</gene>
<feature type="compositionally biased region" description="Polar residues" evidence="1">
    <location>
        <begin position="9"/>
        <end position="19"/>
    </location>
</feature>
<feature type="compositionally biased region" description="Basic and acidic residues" evidence="1">
    <location>
        <begin position="157"/>
        <end position="170"/>
    </location>
</feature>
<sequence length="170" mass="18317">MADQDNKSKSASSQLTATSHAIAPEASSSSHKQHHFSSKNPQPQRPGEAIMNSDNPSTEALREWAAEKQKQYPGQNGSFAVNSANYATGLAWGGPWVLPHKGDTLPPPDERLRHGEATYLGPAEADEGKTGGEGKVEDEGGKKKHRLSGIFHRKGKGEKDDKGDEHDVVK</sequence>
<dbReference type="EMBL" id="JASNWA010000004">
    <property type="protein sequence ID" value="KAK3176331.1"/>
    <property type="molecule type" value="Genomic_DNA"/>
</dbReference>
<feature type="compositionally biased region" description="Basic and acidic residues" evidence="1">
    <location>
        <begin position="60"/>
        <end position="70"/>
    </location>
</feature>
<feature type="compositionally biased region" description="Basic and acidic residues" evidence="1">
    <location>
        <begin position="100"/>
        <end position="116"/>
    </location>
</feature>